<proteinExistence type="predicted"/>
<reference evidence="3" key="1">
    <citation type="submission" date="2017-09" db="EMBL/GenBank/DDBJ databases">
        <title>Depth-based differentiation of microbial function through sediment-hosted aquifers and enrichment of novel symbionts in the deep terrestrial subsurface.</title>
        <authorList>
            <person name="Probst A.J."/>
            <person name="Ladd B."/>
            <person name="Jarett J.K."/>
            <person name="Geller-Mcgrath D.E."/>
            <person name="Sieber C.M.K."/>
            <person name="Emerson J.B."/>
            <person name="Anantharaman K."/>
            <person name="Thomas B.C."/>
            <person name="Malmstrom R."/>
            <person name="Stieglmeier M."/>
            <person name="Klingl A."/>
            <person name="Woyke T."/>
            <person name="Ryan C.M."/>
            <person name="Banfield J.F."/>
        </authorList>
    </citation>
    <scope>NUCLEOTIDE SEQUENCE [LARGE SCALE GENOMIC DNA]</scope>
</reference>
<evidence type="ECO:0008006" key="4">
    <source>
        <dbReference type="Google" id="ProtNLM"/>
    </source>
</evidence>
<organism evidence="2 3">
    <name type="scientific">bacterium (Candidatus Gribaldobacteria) CG10_big_fil_rev_8_21_14_0_10_37_21</name>
    <dbReference type="NCBI Taxonomy" id="2014275"/>
    <lineage>
        <taxon>Bacteria</taxon>
        <taxon>Candidatus Gribaldobacteria</taxon>
    </lineage>
</organism>
<evidence type="ECO:0000313" key="2">
    <source>
        <dbReference type="EMBL" id="PIR90670.1"/>
    </source>
</evidence>
<keyword evidence="1" id="KW-1133">Transmembrane helix</keyword>
<accession>A0A2H0UX66</accession>
<evidence type="ECO:0000313" key="3">
    <source>
        <dbReference type="Proteomes" id="UP000230132"/>
    </source>
</evidence>
<name>A0A2H0UX66_9BACT</name>
<dbReference type="InterPro" id="IPR036188">
    <property type="entry name" value="FAD/NAD-bd_sf"/>
</dbReference>
<dbReference type="AlphaFoldDB" id="A0A2H0UX66"/>
<dbReference type="Pfam" id="PF13450">
    <property type="entry name" value="NAD_binding_8"/>
    <property type="match status" value="1"/>
</dbReference>
<dbReference type="PANTHER" id="PTHR42685">
    <property type="entry name" value="GERANYLGERANYL DIPHOSPHATE REDUCTASE"/>
    <property type="match status" value="1"/>
</dbReference>
<dbReference type="EMBL" id="PFAX01000010">
    <property type="protein sequence ID" value="PIR90670.1"/>
    <property type="molecule type" value="Genomic_DNA"/>
</dbReference>
<protein>
    <recommendedName>
        <fullName evidence="4">NAD(P)/FAD-dependent oxidoreductase</fullName>
    </recommendedName>
</protein>
<keyword evidence="1" id="KW-0812">Transmembrane</keyword>
<evidence type="ECO:0000256" key="1">
    <source>
        <dbReference type="SAM" id="Phobius"/>
    </source>
</evidence>
<comment type="caution">
    <text evidence="2">The sequence shown here is derived from an EMBL/GenBank/DDBJ whole genome shotgun (WGS) entry which is preliminary data.</text>
</comment>
<dbReference type="InterPro" id="IPR050407">
    <property type="entry name" value="Geranylgeranyl_reductase"/>
</dbReference>
<gene>
    <name evidence="2" type="ORF">COU05_00895</name>
</gene>
<sequence length="368" mass="42125">MSICDRTTKKEISIIGAGLSGLTAGIALAKAGYKVKIFEKNDIVGKRFHNDYQGLENWMYKKDGIEYLKEMGLELNFPYYPVNELNIIGLDGTAKNIKFAKNIFYLVKRGVGQDTLDQGLFHQAIANGVEIIFNSPKNHLNFGEIIAQGYFPDKFTDALAYGYTFPLNKPNQAWVIVNDKIAPDGYNYCLIANGWATLTICIFKNYTKSQEYLKKTLETFEKQIGFKVTKAENFGGTINSFFMKKASFNGRLYVGEAAGFIDGMWGFGMKFAIMSGYLAAKSIIDHTNYEKLLKKELYPKIKASLVNRWFYKILGQRSYKFIIKRMDNPSSFLATLHKISSYSWFHKLALPFAWLSLRKNFKDRRFKK</sequence>
<dbReference type="SUPFAM" id="SSF51905">
    <property type="entry name" value="FAD/NAD(P)-binding domain"/>
    <property type="match status" value="1"/>
</dbReference>
<dbReference type="Gene3D" id="3.50.50.60">
    <property type="entry name" value="FAD/NAD(P)-binding domain"/>
    <property type="match status" value="2"/>
</dbReference>
<keyword evidence="1" id="KW-0472">Membrane</keyword>
<dbReference type="Proteomes" id="UP000230132">
    <property type="component" value="Unassembled WGS sequence"/>
</dbReference>
<feature type="transmembrane region" description="Helical" evidence="1">
    <location>
        <begin position="12"/>
        <end position="33"/>
    </location>
</feature>
<dbReference type="PANTHER" id="PTHR42685:SF18">
    <property type="entry name" value="DIGERANYLGERANYLGLYCEROPHOSPHOLIPID REDUCTASE"/>
    <property type="match status" value="1"/>
</dbReference>